<dbReference type="Proteomes" id="UP001431783">
    <property type="component" value="Unassembled WGS sequence"/>
</dbReference>
<evidence type="ECO:0000256" key="5">
    <source>
        <dbReference type="SAM" id="Phobius"/>
    </source>
</evidence>
<evidence type="ECO:0000313" key="7">
    <source>
        <dbReference type="EMBL" id="KAK9874795.1"/>
    </source>
</evidence>
<evidence type="ECO:0000313" key="8">
    <source>
        <dbReference type="Proteomes" id="UP001431783"/>
    </source>
</evidence>
<name>A0AAW1TWW2_9CUCU</name>
<evidence type="ECO:0000256" key="2">
    <source>
        <dbReference type="ARBA" id="ARBA00022692"/>
    </source>
</evidence>
<dbReference type="GO" id="GO:0022857">
    <property type="term" value="F:transmembrane transporter activity"/>
    <property type="evidence" value="ECO:0007669"/>
    <property type="project" value="InterPro"/>
</dbReference>
<feature type="domain" description="Major facilitator superfamily (MFS) profile" evidence="6">
    <location>
        <begin position="18"/>
        <end position="201"/>
    </location>
</feature>
<evidence type="ECO:0000256" key="4">
    <source>
        <dbReference type="ARBA" id="ARBA00023136"/>
    </source>
</evidence>
<organism evidence="7 8">
    <name type="scientific">Henosepilachna vigintioctopunctata</name>
    <dbReference type="NCBI Taxonomy" id="420089"/>
    <lineage>
        <taxon>Eukaryota</taxon>
        <taxon>Metazoa</taxon>
        <taxon>Ecdysozoa</taxon>
        <taxon>Arthropoda</taxon>
        <taxon>Hexapoda</taxon>
        <taxon>Insecta</taxon>
        <taxon>Pterygota</taxon>
        <taxon>Neoptera</taxon>
        <taxon>Endopterygota</taxon>
        <taxon>Coleoptera</taxon>
        <taxon>Polyphaga</taxon>
        <taxon>Cucujiformia</taxon>
        <taxon>Coccinelloidea</taxon>
        <taxon>Coccinellidae</taxon>
        <taxon>Epilachninae</taxon>
        <taxon>Epilachnini</taxon>
        <taxon>Henosepilachna</taxon>
    </lineage>
</organism>
<dbReference type="GO" id="GO:0016020">
    <property type="term" value="C:membrane"/>
    <property type="evidence" value="ECO:0007669"/>
    <property type="project" value="UniProtKB-SubCell"/>
</dbReference>
<dbReference type="PROSITE" id="PS50850">
    <property type="entry name" value="MFS"/>
    <property type="match status" value="1"/>
</dbReference>
<dbReference type="Gene3D" id="1.20.1250.20">
    <property type="entry name" value="MFS general substrate transporter like domains"/>
    <property type="match status" value="1"/>
</dbReference>
<keyword evidence="8" id="KW-1185">Reference proteome</keyword>
<feature type="transmembrane region" description="Helical" evidence="5">
    <location>
        <begin position="116"/>
        <end position="133"/>
    </location>
</feature>
<dbReference type="InterPro" id="IPR036259">
    <property type="entry name" value="MFS_trans_sf"/>
</dbReference>
<dbReference type="Pfam" id="PF00083">
    <property type="entry name" value="Sugar_tr"/>
    <property type="match status" value="1"/>
</dbReference>
<reference evidence="7 8" key="1">
    <citation type="submission" date="2023-03" db="EMBL/GenBank/DDBJ databases">
        <title>Genome insight into feeding habits of ladybird beetles.</title>
        <authorList>
            <person name="Li H.-S."/>
            <person name="Huang Y.-H."/>
            <person name="Pang H."/>
        </authorList>
    </citation>
    <scope>NUCLEOTIDE SEQUENCE [LARGE SCALE GENOMIC DNA]</scope>
    <source>
        <strain evidence="7">SYSU_2023b</strain>
        <tissue evidence="7">Whole body</tissue>
    </source>
</reference>
<proteinExistence type="predicted"/>
<feature type="transmembrane region" description="Helical" evidence="5">
    <location>
        <begin position="63"/>
        <end position="82"/>
    </location>
</feature>
<sequence>MKPAFLDMFEGSSPQLLAVVTGTINAVSDGMQYGWTAPTIPLLLRNDTPVAITHTDEVWLESIYMLGGVVALPFTIYLINAIGRKMMMWLSSIVGICGWICIAAGTNVYYLYVGRVLLGMTGDIAFTASPVYISEIAHQKIRGFLAGIIYLMMLIGIIVVYAIGPWVPIYATAAVGVGSSISTTHTISIYAGISLLSHLCK</sequence>
<dbReference type="EMBL" id="JARQZJ010000032">
    <property type="protein sequence ID" value="KAK9874795.1"/>
    <property type="molecule type" value="Genomic_DNA"/>
</dbReference>
<dbReference type="PANTHER" id="PTHR48021">
    <property type="match status" value="1"/>
</dbReference>
<dbReference type="PANTHER" id="PTHR48021:SF46">
    <property type="entry name" value="MAJOR FACILITATOR SUPERFAMILY (MFS) PROFILE DOMAIN-CONTAINING PROTEIN"/>
    <property type="match status" value="1"/>
</dbReference>
<evidence type="ECO:0000256" key="3">
    <source>
        <dbReference type="ARBA" id="ARBA00022989"/>
    </source>
</evidence>
<keyword evidence="2 5" id="KW-0812">Transmembrane</keyword>
<comment type="subcellular location">
    <subcellularLocation>
        <location evidence="1">Membrane</location>
        <topology evidence="1">Multi-pass membrane protein</topology>
    </subcellularLocation>
</comment>
<keyword evidence="4 5" id="KW-0472">Membrane</keyword>
<dbReference type="InterPro" id="IPR005828">
    <property type="entry name" value="MFS_sugar_transport-like"/>
</dbReference>
<comment type="caution">
    <text evidence="7">The sequence shown here is derived from an EMBL/GenBank/DDBJ whole genome shotgun (WGS) entry which is preliminary data.</text>
</comment>
<keyword evidence="3 5" id="KW-1133">Transmembrane helix</keyword>
<dbReference type="InterPro" id="IPR050549">
    <property type="entry name" value="MFS_Trehalose_Transporter"/>
</dbReference>
<dbReference type="SUPFAM" id="SSF103473">
    <property type="entry name" value="MFS general substrate transporter"/>
    <property type="match status" value="1"/>
</dbReference>
<protein>
    <recommendedName>
        <fullName evidence="6">Major facilitator superfamily (MFS) profile domain-containing protein</fullName>
    </recommendedName>
</protein>
<dbReference type="InterPro" id="IPR020846">
    <property type="entry name" value="MFS_dom"/>
</dbReference>
<accession>A0AAW1TWW2</accession>
<feature type="transmembrane region" description="Helical" evidence="5">
    <location>
        <begin position="89"/>
        <end position="110"/>
    </location>
</feature>
<gene>
    <name evidence="7" type="ORF">WA026_005601</name>
</gene>
<evidence type="ECO:0000256" key="1">
    <source>
        <dbReference type="ARBA" id="ARBA00004141"/>
    </source>
</evidence>
<feature type="transmembrane region" description="Helical" evidence="5">
    <location>
        <begin position="145"/>
        <end position="163"/>
    </location>
</feature>
<dbReference type="AlphaFoldDB" id="A0AAW1TWW2"/>
<feature type="transmembrane region" description="Helical" evidence="5">
    <location>
        <begin position="169"/>
        <end position="196"/>
    </location>
</feature>
<evidence type="ECO:0000259" key="6">
    <source>
        <dbReference type="PROSITE" id="PS50850"/>
    </source>
</evidence>